<organism evidence="1 2">
    <name type="scientific">Anaerotruncus massiliensis</name>
    <name type="common">ex Liu et al. 2021</name>
    <dbReference type="NCBI Taxonomy" id="2321404"/>
    <lineage>
        <taxon>Bacteria</taxon>
        <taxon>Bacillati</taxon>
        <taxon>Bacillota</taxon>
        <taxon>Clostridia</taxon>
        <taxon>Eubacteriales</taxon>
        <taxon>Oscillospiraceae</taxon>
        <taxon>Anaerotruncus</taxon>
    </lineage>
</organism>
<evidence type="ECO:0000313" key="2">
    <source>
        <dbReference type="Proteomes" id="UP000276301"/>
    </source>
</evidence>
<dbReference type="Proteomes" id="UP000276301">
    <property type="component" value="Unassembled WGS sequence"/>
</dbReference>
<dbReference type="RefSeq" id="WP_158595658.1">
    <property type="nucleotide sequence ID" value="NZ_RCHT01000017.1"/>
</dbReference>
<accession>A0A498CKU8</accession>
<dbReference type="EMBL" id="RCHT01000017">
    <property type="protein sequence ID" value="RLL09785.1"/>
    <property type="molecule type" value="Genomic_DNA"/>
</dbReference>
<sequence>AAAGAGGNIGRALGLLGSAKPSKSAADAKKLREELIYGERYACLRVLAGYDKDRDGLGQTLSLLREGFAQAAVGREADERLCNRVTVMQLVGAADAVERALLRAGRNVSIPLLSACMVEEVKAALAG</sequence>
<gene>
    <name evidence="1" type="ORF">D4A47_09740</name>
</gene>
<keyword evidence="2" id="KW-1185">Reference proteome</keyword>
<name>A0A498CKU8_9FIRM</name>
<comment type="caution">
    <text evidence="1">The sequence shown here is derived from an EMBL/GenBank/DDBJ whole genome shotgun (WGS) entry which is preliminary data.</text>
</comment>
<feature type="non-terminal residue" evidence="1">
    <location>
        <position position="1"/>
    </location>
</feature>
<protein>
    <recommendedName>
        <fullName evidence="3">DNA polymerase III subunit delta</fullName>
    </recommendedName>
</protein>
<proteinExistence type="predicted"/>
<evidence type="ECO:0000313" key="1">
    <source>
        <dbReference type="EMBL" id="RLL09785.1"/>
    </source>
</evidence>
<dbReference type="AlphaFoldDB" id="A0A498CKU8"/>
<evidence type="ECO:0008006" key="3">
    <source>
        <dbReference type="Google" id="ProtNLM"/>
    </source>
</evidence>
<reference evidence="1 2" key="1">
    <citation type="submission" date="2018-10" db="EMBL/GenBank/DDBJ databases">
        <title>Anaerotruncus faecis sp. nov., isolated from human feces.</title>
        <authorList>
            <person name="Wang Y.-J."/>
        </authorList>
    </citation>
    <scope>NUCLEOTIDE SEQUENCE [LARGE SCALE GENOMIC DNA]</scope>
    <source>
        <strain evidence="1 2">22A2-44</strain>
    </source>
</reference>